<accession>A0A426TQA2</accession>
<name>A0A426TQA2_9CHLR</name>
<organism evidence="1 2">
    <name type="scientific">Candidatus Viridilinea halotolerans</name>
    <dbReference type="NCBI Taxonomy" id="2491704"/>
    <lineage>
        <taxon>Bacteria</taxon>
        <taxon>Bacillati</taxon>
        <taxon>Chloroflexota</taxon>
        <taxon>Chloroflexia</taxon>
        <taxon>Chloroflexales</taxon>
        <taxon>Chloroflexineae</taxon>
        <taxon>Oscillochloridaceae</taxon>
        <taxon>Candidatus Viridilinea</taxon>
    </lineage>
</organism>
<proteinExistence type="predicted"/>
<dbReference type="EMBL" id="RSAS01000960">
    <property type="protein sequence ID" value="RRR65379.1"/>
    <property type="molecule type" value="Genomic_DNA"/>
</dbReference>
<evidence type="ECO:0008006" key="3">
    <source>
        <dbReference type="Google" id="ProtNLM"/>
    </source>
</evidence>
<dbReference type="Proteomes" id="UP000280307">
    <property type="component" value="Unassembled WGS sequence"/>
</dbReference>
<evidence type="ECO:0000313" key="2">
    <source>
        <dbReference type="Proteomes" id="UP000280307"/>
    </source>
</evidence>
<gene>
    <name evidence="1" type="ORF">EI684_23355</name>
</gene>
<reference evidence="1 2" key="1">
    <citation type="submission" date="2018-12" db="EMBL/GenBank/DDBJ databases">
        <title>Genome Sequence of Candidatus Viridilinea halotolerans isolated from saline sulfide-rich spring.</title>
        <authorList>
            <person name="Grouzdev D.S."/>
            <person name="Burganskaya E.I."/>
            <person name="Krutkina M.S."/>
            <person name="Sukhacheva M.V."/>
            <person name="Gorlenko V.M."/>
        </authorList>
    </citation>
    <scope>NUCLEOTIDE SEQUENCE [LARGE SCALE GENOMIC DNA]</scope>
    <source>
        <strain evidence="1">Chok-6</strain>
    </source>
</reference>
<dbReference type="AlphaFoldDB" id="A0A426TQA2"/>
<protein>
    <recommendedName>
        <fullName evidence="3">Metal-dependent hydrolase</fullName>
    </recommendedName>
</protein>
<sequence length="124" mass="13968">MRLRSHLLLSAALGFTLYPRQPGQVLLVVAAGTLVDVDHLILYGLRSGDWSIVGAWRYDCYRHGLIPPGDHRPRYGSLRSWLHQPLLTLPLLGLLVRRWPGLRPVAYGVALHLLLDQGWWSSAT</sequence>
<comment type="caution">
    <text evidence="1">The sequence shown here is derived from an EMBL/GenBank/DDBJ whole genome shotgun (WGS) entry which is preliminary data.</text>
</comment>
<evidence type="ECO:0000313" key="1">
    <source>
        <dbReference type="EMBL" id="RRR65379.1"/>
    </source>
</evidence>